<gene>
    <name evidence="1" type="ORF">S01H1_03999</name>
</gene>
<reference evidence="1" key="1">
    <citation type="journal article" date="2014" name="Front. Microbiol.">
        <title>High frequency of phylogenetically diverse reductive dehalogenase-homologous genes in deep subseafloor sedimentary metagenomes.</title>
        <authorList>
            <person name="Kawai M."/>
            <person name="Futagami T."/>
            <person name="Toyoda A."/>
            <person name="Takaki Y."/>
            <person name="Nishi S."/>
            <person name="Hori S."/>
            <person name="Arai W."/>
            <person name="Tsubouchi T."/>
            <person name="Morono Y."/>
            <person name="Uchiyama I."/>
            <person name="Ito T."/>
            <person name="Fujiyama A."/>
            <person name="Inagaki F."/>
            <person name="Takami H."/>
        </authorList>
    </citation>
    <scope>NUCLEOTIDE SEQUENCE</scope>
    <source>
        <strain evidence="1">Expedition CK06-06</strain>
    </source>
</reference>
<sequence length="172" mass="19812">NKEVRGFSIEGYFTDKLIEASRQKDIIDEVCLDCPDELMMGKIKDVILENELRPVGALDGEPLFRTKEEAELYAEMFKGCSGSHIHLVDGVKLHMPCDDHATATTREAEYTKEGNKKRKRKYKMLEYVAYAKRKAMLKYSWNQCIKDQMQEYGNEEVAAKVCAAIKNRTVNY</sequence>
<dbReference type="EMBL" id="BARS01002136">
    <property type="protein sequence ID" value="GAF81709.1"/>
    <property type="molecule type" value="Genomic_DNA"/>
</dbReference>
<accession>X0SL10</accession>
<proteinExistence type="predicted"/>
<evidence type="ECO:0000313" key="1">
    <source>
        <dbReference type="EMBL" id="GAF81709.1"/>
    </source>
</evidence>
<dbReference type="AlphaFoldDB" id="X0SL10"/>
<protein>
    <submittedName>
        <fullName evidence="1">Uncharacterized protein</fullName>
    </submittedName>
</protein>
<name>X0SL10_9ZZZZ</name>
<comment type="caution">
    <text evidence="1">The sequence shown here is derived from an EMBL/GenBank/DDBJ whole genome shotgun (WGS) entry which is preliminary data.</text>
</comment>
<feature type="non-terminal residue" evidence="1">
    <location>
        <position position="1"/>
    </location>
</feature>
<organism evidence="1">
    <name type="scientific">marine sediment metagenome</name>
    <dbReference type="NCBI Taxonomy" id="412755"/>
    <lineage>
        <taxon>unclassified sequences</taxon>
        <taxon>metagenomes</taxon>
        <taxon>ecological metagenomes</taxon>
    </lineage>
</organism>